<dbReference type="EMBL" id="BJWI01000007">
    <property type="protein sequence ID" value="GEM01218.1"/>
    <property type="molecule type" value="Genomic_DNA"/>
</dbReference>
<keyword evidence="4" id="KW-1185">Reference proteome</keyword>
<sequence>MNRYQDLIDRMDKWENGHLVVDGSGVLKLQRKSDDEIVAIHRDSKIEVFNENRFEKHSYETLLTVTDEDGYPAYAGHYTRVK</sequence>
<evidence type="ECO:0000313" key="4">
    <source>
        <dbReference type="Proteomes" id="UP000321547"/>
    </source>
</evidence>
<gene>
    <name evidence="1" type="ORF">HHA03_07500</name>
    <name evidence="2" type="ORF">SAMN05421839_10645</name>
</gene>
<reference evidence="1 4" key="2">
    <citation type="submission" date="2019-07" db="EMBL/GenBank/DDBJ databases">
        <title>Whole genome shotgun sequence of Halolactibacillus halophilus NBRC 100868.</title>
        <authorList>
            <person name="Hosoyama A."/>
            <person name="Uohara A."/>
            <person name="Ohji S."/>
            <person name="Ichikawa N."/>
        </authorList>
    </citation>
    <scope>NUCLEOTIDE SEQUENCE [LARGE SCALE GENOMIC DNA]</scope>
    <source>
        <strain evidence="1 4">NBRC 100868</strain>
    </source>
</reference>
<dbReference type="Proteomes" id="UP000242243">
    <property type="component" value="Unassembled WGS sequence"/>
</dbReference>
<dbReference type="STRING" id="306540.SAMN05421839_10645"/>
<dbReference type="RefSeq" id="WP_143423370.1">
    <property type="nucleotide sequence ID" value="NZ_BJWI01000007.1"/>
</dbReference>
<evidence type="ECO:0000313" key="3">
    <source>
        <dbReference type="Proteomes" id="UP000242243"/>
    </source>
</evidence>
<protein>
    <submittedName>
        <fullName evidence="2">Uncharacterized protein</fullName>
    </submittedName>
</protein>
<dbReference type="OrthoDB" id="2972583at2"/>
<evidence type="ECO:0000313" key="2">
    <source>
        <dbReference type="EMBL" id="SFP11565.1"/>
    </source>
</evidence>
<name>A0A1I5MPP5_9BACI</name>
<reference evidence="2 3" key="1">
    <citation type="submission" date="2016-10" db="EMBL/GenBank/DDBJ databases">
        <authorList>
            <person name="de Groot N.N."/>
        </authorList>
    </citation>
    <scope>NUCLEOTIDE SEQUENCE [LARGE SCALE GENOMIC DNA]</scope>
    <source>
        <strain evidence="2 3">DSM 17073</strain>
    </source>
</reference>
<evidence type="ECO:0000313" key="1">
    <source>
        <dbReference type="EMBL" id="GEM01218.1"/>
    </source>
</evidence>
<dbReference type="AlphaFoldDB" id="A0A1I5MPP5"/>
<dbReference type="EMBL" id="FOXC01000006">
    <property type="protein sequence ID" value="SFP11565.1"/>
    <property type="molecule type" value="Genomic_DNA"/>
</dbReference>
<accession>A0A1I5MPP5</accession>
<proteinExistence type="predicted"/>
<organism evidence="2 3">
    <name type="scientific">Halolactibacillus halophilus</name>
    <dbReference type="NCBI Taxonomy" id="306540"/>
    <lineage>
        <taxon>Bacteria</taxon>
        <taxon>Bacillati</taxon>
        <taxon>Bacillota</taxon>
        <taxon>Bacilli</taxon>
        <taxon>Bacillales</taxon>
        <taxon>Bacillaceae</taxon>
        <taxon>Halolactibacillus</taxon>
    </lineage>
</organism>
<dbReference type="Proteomes" id="UP000321547">
    <property type="component" value="Unassembled WGS sequence"/>
</dbReference>